<accession>A0A830E454</accession>
<reference evidence="2" key="1">
    <citation type="journal article" date="2014" name="Int. J. Syst. Evol. Microbiol.">
        <title>Complete genome sequence of Corynebacterium casei LMG S-19264T (=DSM 44701T), isolated from a smear-ripened cheese.</title>
        <authorList>
            <consortium name="US DOE Joint Genome Institute (JGI-PGF)"/>
            <person name="Walter F."/>
            <person name="Albersmeier A."/>
            <person name="Kalinowski J."/>
            <person name="Ruckert C."/>
        </authorList>
    </citation>
    <scope>NUCLEOTIDE SEQUENCE</scope>
    <source>
        <strain evidence="2">JCM 11219</strain>
    </source>
</reference>
<dbReference type="EMBL" id="AP026830">
    <property type="protein sequence ID" value="BDR91987.1"/>
    <property type="molecule type" value="Genomic_DNA"/>
</dbReference>
<gene>
    <name evidence="2" type="ORF">GCM10007112_02250</name>
    <name evidence="1" type="ORF">Vsou_10800</name>
</gene>
<reference evidence="1" key="4">
    <citation type="journal article" date="2023" name="Microbiol. Resour. Announc.">
        <title>Complete Genome Sequence of Vulcanisaeta souniana Strain IC-059, a Hyperthermophilic Archaeon Isolated from Hot Spring Water in Japan.</title>
        <authorList>
            <person name="Kato S."/>
            <person name="Itoh T."/>
            <person name="Wu L."/>
            <person name="Ma J."/>
            <person name="Ohkuma M."/>
        </authorList>
    </citation>
    <scope>NUCLEOTIDE SEQUENCE</scope>
    <source>
        <strain evidence="1">JCM 11219</strain>
    </source>
</reference>
<reference evidence="4" key="3">
    <citation type="submission" date="2022-09" db="EMBL/GenBank/DDBJ databases">
        <title>Complete genome sequence of Vulcanisaeta souniana.</title>
        <authorList>
            <person name="Kato S."/>
            <person name="Itoh T."/>
            <person name="Ohkuma M."/>
        </authorList>
    </citation>
    <scope>NUCLEOTIDE SEQUENCE [LARGE SCALE GENOMIC DNA]</scope>
    <source>
        <strain evidence="4">JCM 11219</strain>
    </source>
</reference>
<evidence type="ECO:0000313" key="1">
    <source>
        <dbReference type="EMBL" id="BDR91987.1"/>
    </source>
</evidence>
<dbReference type="OrthoDB" id="24328at2157"/>
<protein>
    <recommendedName>
        <fullName evidence="5">Pyrimidine dimer DNA glycosylase</fullName>
    </recommendedName>
</protein>
<sequence length="185" mass="21904">MQVFRPYIDHGKSAGFLDDLRLGKQRVETKQVILAILRKLNVLKDGKTGWLNHPVVVMYFNNGRPYLDDLIRYFYSVIDEWERRGFVNNISIGDIEPLLNNVEHEDGTPVTEVIAREYRRVLLLKDPCYYINKLSTDELLELLNTEPVYFRGINTWIRDVYDTYIEFMNTLRNGRIPCESIFPRR</sequence>
<evidence type="ECO:0008006" key="5">
    <source>
        <dbReference type="Google" id="ProtNLM"/>
    </source>
</evidence>
<dbReference type="Proteomes" id="UP000657075">
    <property type="component" value="Unassembled WGS sequence"/>
</dbReference>
<evidence type="ECO:0000313" key="3">
    <source>
        <dbReference type="Proteomes" id="UP000657075"/>
    </source>
</evidence>
<dbReference type="InterPro" id="IPR004260">
    <property type="entry name" value="Pyr-dimer_DNA_glycosylase"/>
</dbReference>
<proteinExistence type="predicted"/>
<dbReference type="AlphaFoldDB" id="A0A830E454"/>
<dbReference type="GeneID" id="76206627"/>
<keyword evidence="4" id="KW-1185">Reference proteome</keyword>
<dbReference type="Proteomes" id="UP001060771">
    <property type="component" value="Chromosome"/>
</dbReference>
<dbReference type="Pfam" id="PF03013">
    <property type="entry name" value="Pyr_excise"/>
    <property type="match status" value="1"/>
</dbReference>
<reference evidence="2" key="2">
    <citation type="submission" date="2020-09" db="EMBL/GenBank/DDBJ databases">
        <authorList>
            <person name="Sun Q."/>
            <person name="Ohkuma M."/>
        </authorList>
    </citation>
    <scope>NUCLEOTIDE SEQUENCE</scope>
    <source>
        <strain evidence="2">JCM 11219</strain>
    </source>
</reference>
<dbReference type="EMBL" id="BMNM01000001">
    <property type="protein sequence ID" value="GGI68817.1"/>
    <property type="molecule type" value="Genomic_DNA"/>
</dbReference>
<organism evidence="2 3">
    <name type="scientific">Vulcanisaeta souniana JCM 11219</name>
    <dbReference type="NCBI Taxonomy" id="1293586"/>
    <lineage>
        <taxon>Archaea</taxon>
        <taxon>Thermoproteota</taxon>
        <taxon>Thermoprotei</taxon>
        <taxon>Thermoproteales</taxon>
        <taxon>Thermoproteaceae</taxon>
        <taxon>Vulcanisaeta</taxon>
    </lineage>
</organism>
<evidence type="ECO:0000313" key="2">
    <source>
        <dbReference type="EMBL" id="GGI68817.1"/>
    </source>
</evidence>
<dbReference type="RefSeq" id="WP_188602337.1">
    <property type="nucleotide sequence ID" value="NZ_AP026830.1"/>
</dbReference>
<evidence type="ECO:0000313" key="4">
    <source>
        <dbReference type="Proteomes" id="UP001060771"/>
    </source>
</evidence>
<name>A0A830E454_9CREN</name>